<organism evidence="1 2">
    <name type="scientific">Coprinopsis cinerea (strain Okayama-7 / 130 / ATCC MYA-4618 / FGSC 9003)</name>
    <name type="common">Inky cap fungus</name>
    <name type="synonym">Hormographiella aspergillata</name>
    <dbReference type="NCBI Taxonomy" id="240176"/>
    <lineage>
        <taxon>Eukaryota</taxon>
        <taxon>Fungi</taxon>
        <taxon>Dikarya</taxon>
        <taxon>Basidiomycota</taxon>
        <taxon>Agaricomycotina</taxon>
        <taxon>Agaricomycetes</taxon>
        <taxon>Agaricomycetidae</taxon>
        <taxon>Agaricales</taxon>
        <taxon>Agaricineae</taxon>
        <taxon>Psathyrellaceae</taxon>
        <taxon>Coprinopsis</taxon>
    </lineage>
</organism>
<dbReference type="OrthoDB" id="3187773at2759"/>
<evidence type="ECO:0000313" key="2">
    <source>
        <dbReference type="Proteomes" id="UP000001861"/>
    </source>
</evidence>
<reference evidence="1 2" key="1">
    <citation type="journal article" date="2010" name="Proc. Natl. Acad. Sci. U.S.A.">
        <title>Insights into evolution of multicellular fungi from the assembled chromosomes of the mushroom Coprinopsis cinerea (Coprinus cinereus).</title>
        <authorList>
            <person name="Stajich J.E."/>
            <person name="Wilke S.K."/>
            <person name="Ahren D."/>
            <person name="Au C.H."/>
            <person name="Birren B.W."/>
            <person name="Borodovsky M."/>
            <person name="Burns C."/>
            <person name="Canback B."/>
            <person name="Casselton L.A."/>
            <person name="Cheng C.K."/>
            <person name="Deng J."/>
            <person name="Dietrich F.S."/>
            <person name="Fargo D.C."/>
            <person name="Farman M.L."/>
            <person name="Gathman A.C."/>
            <person name="Goldberg J."/>
            <person name="Guigo R."/>
            <person name="Hoegger P.J."/>
            <person name="Hooker J.B."/>
            <person name="Huggins A."/>
            <person name="James T.Y."/>
            <person name="Kamada T."/>
            <person name="Kilaru S."/>
            <person name="Kodira C."/>
            <person name="Kues U."/>
            <person name="Kupfer D."/>
            <person name="Kwan H.S."/>
            <person name="Lomsadze A."/>
            <person name="Li W."/>
            <person name="Lilly W.W."/>
            <person name="Ma L.J."/>
            <person name="Mackey A.J."/>
            <person name="Manning G."/>
            <person name="Martin F."/>
            <person name="Muraguchi H."/>
            <person name="Natvig D.O."/>
            <person name="Palmerini H."/>
            <person name="Ramesh M.A."/>
            <person name="Rehmeyer C.J."/>
            <person name="Roe B.A."/>
            <person name="Shenoy N."/>
            <person name="Stanke M."/>
            <person name="Ter-Hovhannisyan V."/>
            <person name="Tunlid A."/>
            <person name="Velagapudi R."/>
            <person name="Vision T.J."/>
            <person name="Zeng Q."/>
            <person name="Zolan M.E."/>
            <person name="Pukkila P.J."/>
        </authorList>
    </citation>
    <scope>NUCLEOTIDE SEQUENCE [LARGE SCALE GENOMIC DNA]</scope>
    <source>
        <strain evidence="2">Okayama-7 / 130 / ATCC MYA-4618 / FGSC 9003</strain>
    </source>
</reference>
<accession>D6RPX5</accession>
<dbReference type="HOGENOM" id="CLU_1461233_0_0_1"/>
<dbReference type="RefSeq" id="XP_002910389.1">
    <property type="nucleotide sequence ID" value="XM_002910343.1"/>
</dbReference>
<evidence type="ECO:0000313" key="1">
    <source>
        <dbReference type="EMBL" id="EFI26895.1"/>
    </source>
</evidence>
<dbReference type="eggNOG" id="ENOG502SM5A">
    <property type="taxonomic scope" value="Eukaryota"/>
</dbReference>
<protein>
    <submittedName>
        <fullName evidence="1">Uncharacterized protein</fullName>
    </submittedName>
</protein>
<comment type="caution">
    <text evidence="1">The sequence shown here is derived from an EMBL/GenBank/DDBJ whole genome shotgun (WGS) entry which is preliminary data.</text>
</comment>
<gene>
    <name evidence="1" type="ORF">CC1G_15296</name>
</gene>
<name>D6RPX5_COPC7</name>
<dbReference type="GeneID" id="9379182"/>
<dbReference type="InParanoid" id="D6RPX5"/>
<dbReference type="EMBL" id="AACS02000010">
    <property type="protein sequence ID" value="EFI26895.1"/>
    <property type="molecule type" value="Genomic_DNA"/>
</dbReference>
<proteinExistence type="predicted"/>
<dbReference type="KEGG" id="cci:CC1G_15296"/>
<sequence length="185" mass="20967">MDIYQDSHLYDIGPAHGPRLASSVVLAATHERQYPRTLQELATYIQEPQFTQAFLKHLHILRHPTRVVPDVIANSADFTGKIHVHHSAVARFYAPSDACGAGGMQRQIIRCNPQWRSQERRDTVFVAQGDEPGMQGMLVAQLRLLFSFTDPYTDQHHSCALVNWFNMVGDEPDSTEPGCGWWRGR</sequence>
<keyword evidence="2" id="KW-1185">Reference proteome</keyword>
<dbReference type="VEuPathDB" id="FungiDB:CC1G_15296"/>
<dbReference type="Proteomes" id="UP000001861">
    <property type="component" value="Unassembled WGS sequence"/>
</dbReference>
<dbReference type="AlphaFoldDB" id="D6RPX5"/>